<evidence type="ECO:0000313" key="7">
    <source>
        <dbReference type="Proteomes" id="UP000028702"/>
    </source>
</evidence>
<evidence type="ECO:0000256" key="4">
    <source>
        <dbReference type="PROSITE-ProRule" id="PRU00335"/>
    </source>
</evidence>
<dbReference type="SUPFAM" id="SSF46689">
    <property type="entry name" value="Homeodomain-like"/>
    <property type="match status" value="1"/>
</dbReference>
<dbReference type="GO" id="GO:0003700">
    <property type="term" value="F:DNA-binding transcription factor activity"/>
    <property type="evidence" value="ECO:0007669"/>
    <property type="project" value="TreeGrafter"/>
</dbReference>
<dbReference type="AlphaFoldDB" id="A0A081BCB3"/>
<dbReference type="EMBL" id="BBIO01000011">
    <property type="protein sequence ID" value="GAK45681.1"/>
    <property type="molecule type" value="Genomic_DNA"/>
</dbReference>
<evidence type="ECO:0000256" key="1">
    <source>
        <dbReference type="ARBA" id="ARBA00023015"/>
    </source>
</evidence>
<dbReference type="InterPro" id="IPR009057">
    <property type="entry name" value="Homeodomain-like_sf"/>
</dbReference>
<dbReference type="InterPro" id="IPR001647">
    <property type="entry name" value="HTH_TetR"/>
</dbReference>
<evidence type="ECO:0000313" key="6">
    <source>
        <dbReference type="EMBL" id="GAK45681.1"/>
    </source>
</evidence>
<proteinExistence type="predicted"/>
<dbReference type="PANTHER" id="PTHR30055:SF220">
    <property type="entry name" value="TETR-FAMILY REGULATORY PROTEIN"/>
    <property type="match status" value="1"/>
</dbReference>
<feature type="domain" description="HTH tetR-type" evidence="5">
    <location>
        <begin position="37"/>
        <end position="97"/>
    </location>
</feature>
<dbReference type="STRING" id="1333998.M2A_2180"/>
<evidence type="ECO:0000259" key="5">
    <source>
        <dbReference type="PROSITE" id="PS50977"/>
    </source>
</evidence>
<dbReference type="Pfam" id="PF00440">
    <property type="entry name" value="TetR_N"/>
    <property type="match status" value="1"/>
</dbReference>
<dbReference type="Proteomes" id="UP000028702">
    <property type="component" value="Unassembled WGS sequence"/>
</dbReference>
<sequence>MTPSRSGANFFLMPEKPQAKRKLKAPKTAKQRAYHHGDLKAALVEAGARIVERDGVMALSLRGVAREAGVSQTAPYHHFADKEALLAEIAATGFRDLSAEMARRGSGIAGASPRLGALGTAYVVFATENPGRFRLMFGPLIGEKAAYPTLLEASLSSYQMIREAVAAYLEEIGPEEAGGDAENPEAATMAAWSLVHGLATLINDRGFDSEAMGAPDIETLSALVTSYLRNGLGR</sequence>
<evidence type="ECO:0000256" key="3">
    <source>
        <dbReference type="ARBA" id="ARBA00023163"/>
    </source>
</evidence>
<comment type="caution">
    <text evidence="6">The sequence shown here is derived from an EMBL/GenBank/DDBJ whole genome shotgun (WGS) entry which is preliminary data.</text>
</comment>
<dbReference type="eggNOG" id="COG1309">
    <property type="taxonomic scope" value="Bacteria"/>
</dbReference>
<name>A0A081BCB3_9HYPH</name>
<dbReference type="InterPro" id="IPR036271">
    <property type="entry name" value="Tet_transcr_reg_TetR-rel_C_sf"/>
</dbReference>
<gene>
    <name evidence="6" type="ORF">M2A_2180</name>
</gene>
<dbReference type="Pfam" id="PF13305">
    <property type="entry name" value="TetR_C_33"/>
    <property type="match status" value="1"/>
</dbReference>
<organism evidence="6 7">
    <name type="scientific">Tepidicaulis marinus</name>
    <dbReference type="NCBI Taxonomy" id="1333998"/>
    <lineage>
        <taxon>Bacteria</taxon>
        <taxon>Pseudomonadati</taxon>
        <taxon>Pseudomonadota</taxon>
        <taxon>Alphaproteobacteria</taxon>
        <taxon>Hyphomicrobiales</taxon>
        <taxon>Parvibaculaceae</taxon>
        <taxon>Tepidicaulis</taxon>
    </lineage>
</organism>
<dbReference type="Gene3D" id="1.10.357.10">
    <property type="entry name" value="Tetracycline Repressor, domain 2"/>
    <property type="match status" value="1"/>
</dbReference>
<reference evidence="6 7" key="1">
    <citation type="submission" date="2014-07" db="EMBL/GenBank/DDBJ databases">
        <title>Tepidicaulis marinum gen. nov., sp. nov., a novel marine bacterium denitrifying nitrate to nitrous oxide strictly under microaerobic conditions.</title>
        <authorList>
            <person name="Takeuchi M."/>
            <person name="Yamagishi T."/>
            <person name="Kamagata Y."/>
            <person name="Oshima K."/>
            <person name="Hattori M."/>
            <person name="Katayama T."/>
            <person name="Hanada S."/>
            <person name="Tamaki H."/>
            <person name="Marumo K."/>
            <person name="Maeda H."/>
            <person name="Nedachi M."/>
            <person name="Iwasaki W."/>
            <person name="Suwa Y."/>
            <person name="Sakata S."/>
        </authorList>
    </citation>
    <scope>NUCLEOTIDE SEQUENCE [LARGE SCALE GENOMIC DNA]</scope>
    <source>
        <strain evidence="6 7">MA2</strain>
    </source>
</reference>
<protein>
    <submittedName>
        <fullName evidence="6">Transcriptional regulator, TetR family</fullName>
    </submittedName>
</protein>
<keyword evidence="3" id="KW-0804">Transcription</keyword>
<keyword evidence="2 4" id="KW-0238">DNA-binding</keyword>
<dbReference type="SUPFAM" id="SSF48498">
    <property type="entry name" value="Tetracyclin repressor-like, C-terminal domain"/>
    <property type="match status" value="1"/>
</dbReference>
<dbReference type="InterPro" id="IPR050109">
    <property type="entry name" value="HTH-type_TetR-like_transc_reg"/>
</dbReference>
<dbReference type="PRINTS" id="PR00455">
    <property type="entry name" value="HTHTETR"/>
</dbReference>
<keyword evidence="7" id="KW-1185">Reference proteome</keyword>
<dbReference type="InterPro" id="IPR025996">
    <property type="entry name" value="MT1864/Rv1816-like_C"/>
</dbReference>
<dbReference type="PROSITE" id="PS50977">
    <property type="entry name" value="HTH_TETR_2"/>
    <property type="match status" value="1"/>
</dbReference>
<dbReference type="GO" id="GO:0000976">
    <property type="term" value="F:transcription cis-regulatory region binding"/>
    <property type="evidence" value="ECO:0007669"/>
    <property type="project" value="TreeGrafter"/>
</dbReference>
<keyword evidence="1" id="KW-0805">Transcription regulation</keyword>
<dbReference type="PANTHER" id="PTHR30055">
    <property type="entry name" value="HTH-TYPE TRANSCRIPTIONAL REGULATOR RUTR"/>
    <property type="match status" value="1"/>
</dbReference>
<evidence type="ECO:0000256" key="2">
    <source>
        <dbReference type="ARBA" id="ARBA00023125"/>
    </source>
</evidence>
<feature type="DNA-binding region" description="H-T-H motif" evidence="4">
    <location>
        <begin position="60"/>
        <end position="79"/>
    </location>
</feature>
<accession>A0A081BCB3</accession>